<evidence type="ECO:0000256" key="3">
    <source>
        <dbReference type="ARBA" id="ARBA00023082"/>
    </source>
</evidence>
<sequence>MTAVDDALVRAFRDEWGRVVATTIRVTGDWALAEDCAQDAFAAATRTWPRDGVPDRPGAWLTTAARRSALDRLRRAGTEARRLAEVAAAVAVDAVPGPEPGDPRDLPDDRLALIATCCHPALALEVQVALTLRTVCGLTVAEIGRVFGASEAATAKRLVRGRRKIADARIPYRVPPADRLPERLDGVLAVVYLLFSEGYTASAGADLLRLRLCDEAVRLARLVARLVPDDPEVRGCLALVLLQDARRAARTDDAGDLVPLEDQDRGRWDAAATAEGLAALAAGDRLVARGGRAGPYLVQARIAAAHATAPSAAATDWAAIAAAYRELLRLAPSPFAGLAGAVATGMADGPDAGLAALDAVAGDARLAGSHYVPAARADLLRRAGRAAEAADGYRDALGLVRNEAERRYLARRLAEVAGARDVEPALSPPAPATGPGSLPGGSGAAGSRAAPRSR</sequence>
<dbReference type="RefSeq" id="WP_203668501.1">
    <property type="nucleotide sequence ID" value="NZ_BONO01000012.1"/>
</dbReference>
<dbReference type="PANTHER" id="PTHR47756">
    <property type="entry name" value="BLL6612 PROTEIN-RELATED"/>
    <property type="match status" value="1"/>
</dbReference>
<feature type="region of interest" description="Disordered" evidence="5">
    <location>
        <begin position="420"/>
        <end position="454"/>
    </location>
</feature>
<dbReference type="PANTHER" id="PTHR47756:SF2">
    <property type="entry name" value="BLL6612 PROTEIN"/>
    <property type="match status" value="1"/>
</dbReference>
<evidence type="ECO:0000313" key="10">
    <source>
        <dbReference type="Proteomes" id="UP000642125"/>
    </source>
</evidence>
<evidence type="ECO:0000256" key="5">
    <source>
        <dbReference type="SAM" id="MobiDB-lite"/>
    </source>
</evidence>
<evidence type="ECO:0000259" key="6">
    <source>
        <dbReference type="Pfam" id="PF04542"/>
    </source>
</evidence>
<dbReference type="Pfam" id="PF08281">
    <property type="entry name" value="Sigma70_r4_2"/>
    <property type="match status" value="1"/>
</dbReference>
<proteinExistence type="inferred from homology"/>
<name>A0A919P8U7_9CELL</name>
<dbReference type="InterPro" id="IPR036388">
    <property type="entry name" value="WH-like_DNA-bd_sf"/>
</dbReference>
<dbReference type="InterPro" id="IPR046531">
    <property type="entry name" value="DUF6596"/>
</dbReference>
<gene>
    <name evidence="9" type="primary">rpoE</name>
    <name evidence="9" type="ORF">Cpa01nite_18610</name>
</gene>
<comment type="similarity">
    <text evidence="1">Belongs to the sigma-70 factor family. ECF subfamily.</text>
</comment>
<dbReference type="SUPFAM" id="SSF88659">
    <property type="entry name" value="Sigma3 and sigma4 domains of RNA polymerase sigma factors"/>
    <property type="match status" value="1"/>
</dbReference>
<evidence type="ECO:0000313" key="9">
    <source>
        <dbReference type="EMBL" id="GIG36480.1"/>
    </source>
</evidence>
<feature type="domain" description="RNA polymerase sigma-70 region 2" evidence="6">
    <location>
        <begin position="18"/>
        <end position="77"/>
    </location>
</feature>
<reference evidence="9" key="1">
    <citation type="submission" date="2021-01" db="EMBL/GenBank/DDBJ databases">
        <title>Whole genome shotgun sequence of Cellulomonas pakistanensis NBRC 110800.</title>
        <authorList>
            <person name="Komaki H."/>
            <person name="Tamura T."/>
        </authorList>
    </citation>
    <scope>NUCLEOTIDE SEQUENCE</scope>
    <source>
        <strain evidence="9">NBRC 110800</strain>
    </source>
</reference>
<feature type="domain" description="DUF6596" evidence="8">
    <location>
        <begin position="183"/>
        <end position="281"/>
    </location>
</feature>
<comment type="caution">
    <text evidence="9">The sequence shown here is derived from an EMBL/GenBank/DDBJ whole genome shotgun (WGS) entry which is preliminary data.</text>
</comment>
<organism evidence="9 10">
    <name type="scientific">Cellulomonas pakistanensis</name>
    <dbReference type="NCBI Taxonomy" id="992287"/>
    <lineage>
        <taxon>Bacteria</taxon>
        <taxon>Bacillati</taxon>
        <taxon>Actinomycetota</taxon>
        <taxon>Actinomycetes</taxon>
        <taxon>Micrococcales</taxon>
        <taxon>Cellulomonadaceae</taxon>
        <taxon>Cellulomonas</taxon>
    </lineage>
</organism>
<dbReference type="SUPFAM" id="SSF88946">
    <property type="entry name" value="Sigma2 domain of RNA polymerase sigma factors"/>
    <property type="match status" value="1"/>
</dbReference>
<dbReference type="GO" id="GO:0006352">
    <property type="term" value="P:DNA-templated transcription initiation"/>
    <property type="evidence" value="ECO:0007669"/>
    <property type="project" value="InterPro"/>
</dbReference>
<dbReference type="InterPro" id="IPR007627">
    <property type="entry name" value="RNA_pol_sigma70_r2"/>
</dbReference>
<dbReference type="InterPro" id="IPR013324">
    <property type="entry name" value="RNA_pol_sigma_r3/r4-like"/>
</dbReference>
<dbReference type="Proteomes" id="UP000642125">
    <property type="component" value="Unassembled WGS sequence"/>
</dbReference>
<dbReference type="AlphaFoldDB" id="A0A919P8U7"/>
<dbReference type="InterPro" id="IPR013325">
    <property type="entry name" value="RNA_pol_sigma_r2"/>
</dbReference>
<evidence type="ECO:0000256" key="1">
    <source>
        <dbReference type="ARBA" id="ARBA00010641"/>
    </source>
</evidence>
<keyword evidence="4" id="KW-0804">Transcription</keyword>
<protein>
    <submittedName>
        <fullName evidence="9">RNA polymerase subunit sigma-24</fullName>
    </submittedName>
</protein>
<accession>A0A919P8U7</accession>
<dbReference type="GO" id="GO:0003677">
    <property type="term" value="F:DNA binding"/>
    <property type="evidence" value="ECO:0007669"/>
    <property type="project" value="InterPro"/>
</dbReference>
<dbReference type="EMBL" id="BONO01000012">
    <property type="protein sequence ID" value="GIG36480.1"/>
    <property type="molecule type" value="Genomic_DNA"/>
</dbReference>
<evidence type="ECO:0000259" key="7">
    <source>
        <dbReference type="Pfam" id="PF08281"/>
    </source>
</evidence>
<evidence type="ECO:0000259" key="8">
    <source>
        <dbReference type="Pfam" id="PF20239"/>
    </source>
</evidence>
<dbReference type="GO" id="GO:0016987">
    <property type="term" value="F:sigma factor activity"/>
    <property type="evidence" value="ECO:0007669"/>
    <property type="project" value="UniProtKB-KW"/>
</dbReference>
<dbReference type="Pfam" id="PF04542">
    <property type="entry name" value="Sigma70_r2"/>
    <property type="match status" value="1"/>
</dbReference>
<feature type="domain" description="RNA polymerase sigma factor 70 region 4 type 2" evidence="7">
    <location>
        <begin position="116"/>
        <end position="165"/>
    </location>
</feature>
<dbReference type="Gene3D" id="1.10.10.10">
    <property type="entry name" value="Winged helix-like DNA-binding domain superfamily/Winged helix DNA-binding domain"/>
    <property type="match status" value="1"/>
</dbReference>
<feature type="compositionally biased region" description="Low complexity" evidence="5">
    <location>
        <begin position="445"/>
        <end position="454"/>
    </location>
</feature>
<evidence type="ECO:0000256" key="4">
    <source>
        <dbReference type="ARBA" id="ARBA00023163"/>
    </source>
</evidence>
<keyword evidence="10" id="KW-1185">Reference proteome</keyword>
<evidence type="ECO:0000256" key="2">
    <source>
        <dbReference type="ARBA" id="ARBA00023015"/>
    </source>
</evidence>
<dbReference type="Gene3D" id="1.10.1740.10">
    <property type="match status" value="1"/>
</dbReference>
<dbReference type="InterPro" id="IPR013249">
    <property type="entry name" value="RNA_pol_sigma70_r4_t2"/>
</dbReference>
<keyword evidence="2" id="KW-0805">Transcription regulation</keyword>
<dbReference type="Pfam" id="PF20239">
    <property type="entry name" value="DUF6596"/>
    <property type="match status" value="1"/>
</dbReference>
<keyword evidence="3" id="KW-0731">Sigma factor</keyword>